<organism evidence="3 4">
    <name type="scientific">Bryocella elongata</name>
    <dbReference type="NCBI Taxonomy" id="863522"/>
    <lineage>
        <taxon>Bacteria</taxon>
        <taxon>Pseudomonadati</taxon>
        <taxon>Acidobacteriota</taxon>
        <taxon>Terriglobia</taxon>
        <taxon>Terriglobales</taxon>
        <taxon>Acidobacteriaceae</taxon>
        <taxon>Bryocella</taxon>
    </lineage>
</organism>
<accession>A0A1H5ZBL4</accession>
<feature type="region of interest" description="Disordered" evidence="1">
    <location>
        <begin position="316"/>
        <end position="343"/>
    </location>
</feature>
<feature type="signal peptide" evidence="2">
    <location>
        <begin position="1"/>
        <end position="25"/>
    </location>
</feature>
<dbReference type="OrthoDB" id="106080at2"/>
<name>A0A1H5ZBL4_9BACT</name>
<keyword evidence="4" id="KW-1185">Reference proteome</keyword>
<gene>
    <name evidence="3" type="ORF">SAMN05421819_2574</name>
</gene>
<reference evidence="3 4" key="1">
    <citation type="submission" date="2016-10" db="EMBL/GenBank/DDBJ databases">
        <authorList>
            <person name="de Groot N.N."/>
        </authorList>
    </citation>
    <scope>NUCLEOTIDE SEQUENCE [LARGE SCALE GENOMIC DNA]</scope>
    <source>
        <strain evidence="3 4">DSM 22489</strain>
    </source>
</reference>
<evidence type="ECO:0000256" key="1">
    <source>
        <dbReference type="SAM" id="MobiDB-lite"/>
    </source>
</evidence>
<proteinExistence type="predicted"/>
<dbReference type="AlphaFoldDB" id="A0A1H5ZBL4"/>
<keyword evidence="2" id="KW-0732">Signal</keyword>
<dbReference type="RefSeq" id="WP_103933464.1">
    <property type="nucleotide sequence ID" value="NZ_FNVA01000004.1"/>
</dbReference>
<feature type="chain" id="PRO_5009291431" evidence="2">
    <location>
        <begin position="26"/>
        <end position="343"/>
    </location>
</feature>
<evidence type="ECO:0000256" key="2">
    <source>
        <dbReference type="SAM" id="SignalP"/>
    </source>
</evidence>
<dbReference type="EMBL" id="FNVA01000004">
    <property type="protein sequence ID" value="SEG33889.1"/>
    <property type="molecule type" value="Genomic_DNA"/>
</dbReference>
<evidence type="ECO:0000313" key="4">
    <source>
        <dbReference type="Proteomes" id="UP000236728"/>
    </source>
</evidence>
<sequence length="343" mass="36581">MLTLPRRFVYLTALFCKAFVLVVCAQVPETATLTPPRPPVWSGSNVEHVYGLMEAKAHAKGTLALNTDTLTFNSRSAHVVLPRTRILAMSTGHERVELFGTTGQILRMVIPDGGGIAAAAVMHHRVDMLTVQYVDAKGGEHAAVFYLPEIQAEAALAAFGTEPHSTHVVASKGCEGAVVEPGSVLVNTAGWADSSVPPAYRALVYEHVIDRLRKTKGVRYVYRSGESGPGGVCAQHVITLTLEGFRPGNQVKRSALGPIGLFVGTTQMTLSARITGEGGLNSTEEIKSSVRDQSESITVADKIAKRVAKRYAVAVMPPTGTAPRPEALPPATDSASRLYSEVE</sequence>
<protein>
    <submittedName>
        <fullName evidence="3">Uncharacterized protein</fullName>
    </submittedName>
</protein>
<evidence type="ECO:0000313" key="3">
    <source>
        <dbReference type="EMBL" id="SEG33889.1"/>
    </source>
</evidence>
<dbReference type="Proteomes" id="UP000236728">
    <property type="component" value="Unassembled WGS sequence"/>
</dbReference>